<dbReference type="EMBL" id="JPMI01000072">
    <property type="protein sequence ID" value="KFA93087.1"/>
    <property type="molecule type" value="Genomic_DNA"/>
</dbReference>
<gene>
    <name evidence="1" type="ORF">Q664_11400</name>
</gene>
<dbReference type="AlphaFoldDB" id="A0A084SXA2"/>
<dbReference type="Proteomes" id="UP000028547">
    <property type="component" value="Unassembled WGS sequence"/>
</dbReference>
<reference evidence="1 2" key="1">
    <citation type="submission" date="2014-07" db="EMBL/GenBank/DDBJ databases">
        <title>Draft Genome Sequence of Gephyronic Acid Producer, Cystobacter violaceus Strain Cb vi76.</title>
        <authorList>
            <person name="Stevens D.C."/>
            <person name="Young J."/>
            <person name="Carmichael R."/>
            <person name="Tan J."/>
            <person name="Taylor R.E."/>
        </authorList>
    </citation>
    <scope>NUCLEOTIDE SEQUENCE [LARGE SCALE GENOMIC DNA]</scope>
    <source>
        <strain evidence="1 2">Cb vi76</strain>
    </source>
</reference>
<dbReference type="RefSeq" id="WP_043393374.1">
    <property type="nucleotide sequence ID" value="NZ_JPMI01000072.1"/>
</dbReference>
<proteinExistence type="predicted"/>
<name>A0A084SXA2_9BACT</name>
<organism evidence="1 2">
    <name type="scientific">Archangium violaceum Cb vi76</name>
    <dbReference type="NCBI Taxonomy" id="1406225"/>
    <lineage>
        <taxon>Bacteria</taxon>
        <taxon>Pseudomonadati</taxon>
        <taxon>Myxococcota</taxon>
        <taxon>Myxococcia</taxon>
        <taxon>Myxococcales</taxon>
        <taxon>Cystobacterineae</taxon>
        <taxon>Archangiaceae</taxon>
        <taxon>Archangium</taxon>
    </lineage>
</organism>
<sequence length="304" mass="33264">MRHLSALLGLLLCAACVGPEDTPSNVKDLRVLAMRLDPPELLAETCSTDPAVLADTLVRPVRLTALIPDPAGEGRDLDYTLWTCSSQDDDTCREDRVELARGVTKGGELVVDLFPGPGTSRLGDGTFLVQRILEKDLYNGLGGVRMPLVLWVRGGSEQIYAQKLMVYGCRFFPEMQANVQPELPDLVLAGEPWVAGVPRELSGPGPFEVTVPDLTGREEAYVVPSFELKPVNLQEAWEVAWHASLGSFSPNTTGGADLGGGVARHRVEWTPPRNAQAQEVRFWMVVRDGRGGMSWLERTVKYTP</sequence>
<evidence type="ECO:0000313" key="2">
    <source>
        <dbReference type="Proteomes" id="UP000028547"/>
    </source>
</evidence>
<evidence type="ECO:0000313" key="1">
    <source>
        <dbReference type="EMBL" id="KFA93087.1"/>
    </source>
</evidence>
<accession>A0A084SXA2</accession>
<protein>
    <submittedName>
        <fullName evidence="1">Uncharacterized protein</fullName>
    </submittedName>
</protein>
<comment type="caution">
    <text evidence="1">The sequence shown here is derived from an EMBL/GenBank/DDBJ whole genome shotgun (WGS) entry which is preliminary data.</text>
</comment>